<dbReference type="EMBL" id="JBHSFP010000026">
    <property type="protein sequence ID" value="MFC4534866.1"/>
    <property type="molecule type" value="Genomic_DNA"/>
</dbReference>
<accession>A0ABV9CNK8</accession>
<sequence length="110" mass="12271">MRSSRRKSGPPALGVVACYWWALRDRQLAWDGTEQEARGPQPGDELLDHADLTATRAITIGAPIERVWPPLIEPVAAVSFVMTRRMLRGIRLRAEQEPLRSVRERAGATG</sequence>
<organism evidence="1 2">
    <name type="scientific">Sphaerisporangium dianthi</name>
    <dbReference type="NCBI Taxonomy" id="1436120"/>
    <lineage>
        <taxon>Bacteria</taxon>
        <taxon>Bacillati</taxon>
        <taxon>Actinomycetota</taxon>
        <taxon>Actinomycetes</taxon>
        <taxon>Streptosporangiales</taxon>
        <taxon>Streptosporangiaceae</taxon>
        <taxon>Sphaerisporangium</taxon>
    </lineage>
</organism>
<protein>
    <submittedName>
        <fullName evidence="1">Uncharacterized protein</fullName>
    </submittedName>
</protein>
<reference evidence="2" key="1">
    <citation type="journal article" date="2019" name="Int. J. Syst. Evol. Microbiol.">
        <title>The Global Catalogue of Microorganisms (GCM) 10K type strain sequencing project: providing services to taxonomists for standard genome sequencing and annotation.</title>
        <authorList>
            <consortium name="The Broad Institute Genomics Platform"/>
            <consortium name="The Broad Institute Genome Sequencing Center for Infectious Disease"/>
            <person name="Wu L."/>
            <person name="Ma J."/>
        </authorList>
    </citation>
    <scope>NUCLEOTIDE SEQUENCE [LARGE SCALE GENOMIC DNA]</scope>
    <source>
        <strain evidence="2">CGMCC 4.7132</strain>
    </source>
</reference>
<keyword evidence="2" id="KW-1185">Reference proteome</keyword>
<dbReference type="RefSeq" id="WP_380846354.1">
    <property type="nucleotide sequence ID" value="NZ_JBHSFP010000026.1"/>
</dbReference>
<dbReference type="Proteomes" id="UP001596004">
    <property type="component" value="Unassembled WGS sequence"/>
</dbReference>
<dbReference type="PROSITE" id="PS51257">
    <property type="entry name" value="PROKAR_LIPOPROTEIN"/>
    <property type="match status" value="1"/>
</dbReference>
<evidence type="ECO:0000313" key="2">
    <source>
        <dbReference type="Proteomes" id="UP001596004"/>
    </source>
</evidence>
<name>A0ABV9CNK8_9ACTN</name>
<evidence type="ECO:0000313" key="1">
    <source>
        <dbReference type="EMBL" id="MFC4534866.1"/>
    </source>
</evidence>
<gene>
    <name evidence="1" type="ORF">ACFO60_29250</name>
</gene>
<comment type="caution">
    <text evidence="1">The sequence shown here is derived from an EMBL/GenBank/DDBJ whole genome shotgun (WGS) entry which is preliminary data.</text>
</comment>
<proteinExistence type="predicted"/>